<proteinExistence type="predicted"/>
<dbReference type="Proteomes" id="UP000292302">
    <property type="component" value="Unassembled WGS sequence"/>
</dbReference>
<name>A0A4Q9QMP4_9GAMM</name>
<dbReference type="Pfam" id="PF02643">
    <property type="entry name" value="DUF192"/>
    <property type="match status" value="1"/>
</dbReference>
<evidence type="ECO:0000313" key="1">
    <source>
        <dbReference type="EMBL" id="TBU81056.1"/>
    </source>
</evidence>
<reference evidence="1 2" key="1">
    <citation type="submission" date="2018-06" db="EMBL/GenBank/DDBJ databases">
        <title>Three novel Pseudomonas species isolated from symptomatic oak.</title>
        <authorList>
            <person name="Bueno-Gonzalez V."/>
            <person name="Brady C."/>
        </authorList>
    </citation>
    <scope>NUCLEOTIDE SEQUENCE [LARGE SCALE GENOMIC DNA]</scope>
    <source>
        <strain evidence="1 2">P9A</strain>
    </source>
</reference>
<dbReference type="EMBL" id="QJUI01000006">
    <property type="protein sequence ID" value="TBU81056.1"/>
    <property type="molecule type" value="Genomic_DNA"/>
</dbReference>
<dbReference type="PANTHER" id="PTHR37953:SF1">
    <property type="entry name" value="UPF0127 PROTEIN MJ1496"/>
    <property type="match status" value="1"/>
</dbReference>
<organism evidence="1 2">
    <name type="scientific">Phytopseudomonas daroniae</name>
    <dbReference type="NCBI Taxonomy" id="2487519"/>
    <lineage>
        <taxon>Bacteria</taxon>
        <taxon>Pseudomonadati</taxon>
        <taxon>Pseudomonadota</taxon>
        <taxon>Gammaproteobacteria</taxon>
        <taxon>Pseudomonadales</taxon>
        <taxon>Pseudomonadaceae</taxon>
        <taxon>Phytopseudomonas</taxon>
    </lineage>
</organism>
<accession>A0A4Q9QMP4</accession>
<dbReference type="Gene3D" id="2.60.120.1140">
    <property type="entry name" value="Protein of unknown function DUF192"/>
    <property type="match status" value="1"/>
</dbReference>
<dbReference type="InterPro" id="IPR003795">
    <property type="entry name" value="DUF192"/>
</dbReference>
<sequence>MVMDTCLLESVGGPVSPEKCAIIAVNAGSLGRLLSGADRIGSAENGRLSVGSPFFSGSRLPMAPWVLRCILVGGLGLASSAAVAQLSECRVGFPNGETLDLPLAASAEARAVGLSGRDDIGSGMLFAWPEEGMRELWMKDTRVALSAAFIDAGGVVRKVVDMQPYSLQRHGSKEPVRYIIEVGRGDFGALGVAVESRVGIDCAKGR</sequence>
<gene>
    <name evidence="1" type="ORF">DNK06_08020</name>
</gene>
<dbReference type="OrthoDB" id="5526466at2"/>
<dbReference type="PANTHER" id="PTHR37953">
    <property type="entry name" value="UPF0127 PROTEIN MJ1496"/>
    <property type="match status" value="1"/>
</dbReference>
<dbReference type="InterPro" id="IPR038695">
    <property type="entry name" value="Saro_0823-like_sf"/>
</dbReference>
<comment type="caution">
    <text evidence="1">The sequence shown here is derived from an EMBL/GenBank/DDBJ whole genome shotgun (WGS) entry which is preliminary data.</text>
</comment>
<keyword evidence="2" id="KW-1185">Reference proteome</keyword>
<evidence type="ECO:0000313" key="2">
    <source>
        <dbReference type="Proteomes" id="UP000292302"/>
    </source>
</evidence>
<dbReference type="AlphaFoldDB" id="A0A4Q9QMP4"/>
<protein>
    <recommendedName>
        <fullName evidence="3">DUF192 domain-containing protein</fullName>
    </recommendedName>
</protein>
<evidence type="ECO:0008006" key="3">
    <source>
        <dbReference type="Google" id="ProtNLM"/>
    </source>
</evidence>